<proteinExistence type="predicted"/>
<dbReference type="AlphaFoldDB" id="A0A1H6XQ81"/>
<dbReference type="InterPro" id="IPR013830">
    <property type="entry name" value="SGNH_hydro"/>
</dbReference>
<organism evidence="3 4">
    <name type="scientific">Cyclobacterium xiamenense</name>
    <dbReference type="NCBI Taxonomy" id="1297121"/>
    <lineage>
        <taxon>Bacteria</taxon>
        <taxon>Pseudomonadati</taxon>
        <taxon>Bacteroidota</taxon>
        <taxon>Cytophagia</taxon>
        <taxon>Cytophagales</taxon>
        <taxon>Cyclobacteriaceae</taxon>
        <taxon>Cyclobacterium</taxon>
    </lineage>
</organism>
<dbReference type="EMBL" id="FNZH01000003">
    <property type="protein sequence ID" value="SEJ30346.1"/>
    <property type="molecule type" value="Genomic_DNA"/>
</dbReference>
<dbReference type="SUPFAM" id="SSF52266">
    <property type="entry name" value="SGNH hydrolase"/>
    <property type="match status" value="1"/>
</dbReference>
<dbReference type="InterPro" id="IPR045136">
    <property type="entry name" value="Iah1-like"/>
</dbReference>
<accession>A0A1H6XQ81</accession>
<dbReference type="Pfam" id="PF13472">
    <property type="entry name" value="Lipase_GDSL_2"/>
    <property type="match status" value="1"/>
</dbReference>
<dbReference type="Proteomes" id="UP000199403">
    <property type="component" value="Unassembled WGS sequence"/>
</dbReference>
<evidence type="ECO:0000256" key="1">
    <source>
        <dbReference type="SAM" id="SignalP"/>
    </source>
</evidence>
<feature type="domain" description="SGNH hydrolase-type esterase" evidence="2">
    <location>
        <begin position="27"/>
        <end position="199"/>
    </location>
</feature>
<keyword evidence="1" id="KW-0732">Signal</keyword>
<dbReference type="PANTHER" id="PTHR14209:SF19">
    <property type="entry name" value="ISOAMYL ACETATE-HYDROLYZING ESTERASE 1 HOMOLOG"/>
    <property type="match status" value="1"/>
</dbReference>
<dbReference type="STRING" id="1416801.SAMN05192553_103138"/>
<protein>
    <submittedName>
        <fullName evidence="3">Lysophospholipase L1</fullName>
    </submittedName>
</protein>
<sequence>MKKIICALLLLWSQEGSAQQPAVKIACVGNSITEGPGRNHPDSYPLQLQKILGKAYQVKNFGVSARTLLKKGDFPYWNEPQFEQVQAYAPNILILLLGTNDSKPQNWAYKDSFLEDYVEMISAIKRHMPERGKIFLCLPVPVFEDNWGITEKVIVEEMTPLIREAAKRTGAVVIDLHLPLEPDGRHFPDGVHPNKAGAKIMAQSLAKAIR</sequence>
<dbReference type="RefSeq" id="WP_092173219.1">
    <property type="nucleotide sequence ID" value="NZ_FNZH01000003.1"/>
</dbReference>
<evidence type="ECO:0000313" key="3">
    <source>
        <dbReference type="EMBL" id="SEJ30346.1"/>
    </source>
</evidence>
<dbReference type="OrthoDB" id="9796689at2"/>
<dbReference type="PANTHER" id="PTHR14209">
    <property type="entry name" value="ISOAMYL ACETATE-HYDROLYZING ESTERASE 1"/>
    <property type="match status" value="1"/>
</dbReference>
<dbReference type="InterPro" id="IPR036514">
    <property type="entry name" value="SGNH_hydro_sf"/>
</dbReference>
<keyword evidence="4" id="KW-1185">Reference proteome</keyword>
<name>A0A1H6XQ81_9BACT</name>
<gene>
    <name evidence="3" type="ORF">SAMN05192553_103138</name>
</gene>
<dbReference type="Gene3D" id="3.40.50.1110">
    <property type="entry name" value="SGNH hydrolase"/>
    <property type="match status" value="1"/>
</dbReference>
<reference evidence="4" key="1">
    <citation type="submission" date="2016-10" db="EMBL/GenBank/DDBJ databases">
        <authorList>
            <person name="Varghese N."/>
            <person name="Submissions S."/>
        </authorList>
    </citation>
    <scope>NUCLEOTIDE SEQUENCE [LARGE SCALE GENOMIC DNA]</scope>
    <source>
        <strain evidence="4">IBRC-M 10761</strain>
    </source>
</reference>
<feature type="chain" id="PRO_5011794497" evidence="1">
    <location>
        <begin position="19"/>
        <end position="210"/>
    </location>
</feature>
<evidence type="ECO:0000259" key="2">
    <source>
        <dbReference type="Pfam" id="PF13472"/>
    </source>
</evidence>
<evidence type="ECO:0000313" key="4">
    <source>
        <dbReference type="Proteomes" id="UP000199403"/>
    </source>
</evidence>
<feature type="signal peptide" evidence="1">
    <location>
        <begin position="1"/>
        <end position="18"/>
    </location>
</feature>
<dbReference type="GO" id="GO:0016788">
    <property type="term" value="F:hydrolase activity, acting on ester bonds"/>
    <property type="evidence" value="ECO:0007669"/>
    <property type="project" value="UniProtKB-ARBA"/>
</dbReference>